<evidence type="ECO:0000313" key="2">
    <source>
        <dbReference type="EMBL" id="TXL77109.1"/>
    </source>
</evidence>
<dbReference type="RefSeq" id="WP_147846809.1">
    <property type="nucleotide sequence ID" value="NZ_VDUZ01000009.1"/>
</dbReference>
<keyword evidence="3" id="KW-1185">Reference proteome</keyword>
<dbReference type="AlphaFoldDB" id="A0A5C8PPU1"/>
<dbReference type="PROSITE" id="PS51184">
    <property type="entry name" value="JMJC"/>
    <property type="match status" value="1"/>
</dbReference>
<dbReference type="OrthoDB" id="9783136at2"/>
<comment type="caution">
    <text evidence="2">The sequence shown here is derived from an EMBL/GenBank/DDBJ whole genome shotgun (WGS) entry which is preliminary data.</text>
</comment>
<protein>
    <recommendedName>
        <fullName evidence="1">JmjC domain-containing protein</fullName>
    </recommendedName>
</protein>
<feature type="domain" description="JmjC" evidence="1">
    <location>
        <begin position="56"/>
        <end position="216"/>
    </location>
</feature>
<name>A0A5C8PPU1_9HYPH</name>
<proteinExistence type="predicted"/>
<dbReference type="Gene3D" id="2.60.120.620">
    <property type="entry name" value="q2cbj1_9rhob like domain"/>
    <property type="match status" value="1"/>
</dbReference>
<dbReference type="Pfam" id="PF13759">
    <property type="entry name" value="2OG-FeII_Oxy_5"/>
    <property type="match status" value="1"/>
</dbReference>
<dbReference type="InterPro" id="IPR003347">
    <property type="entry name" value="JmjC_dom"/>
</dbReference>
<dbReference type="EMBL" id="VDUZ01000009">
    <property type="protein sequence ID" value="TXL77109.1"/>
    <property type="molecule type" value="Genomic_DNA"/>
</dbReference>
<gene>
    <name evidence="2" type="ORF">FHP25_10085</name>
</gene>
<dbReference type="Proteomes" id="UP000321638">
    <property type="component" value="Unassembled WGS sequence"/>
</dbReference>
<evidence type="ECO:0000313" key="3">
    <source>
        <dbReference type="Proteomes" id="UP000321638"/>
    </source>
</evidence>
<accession>A0A5C8PPU1</accession>
<evidence type="ECO:0000259" key="1">
    <source>
        <dbReference type="PROSITE" id="PS51184"/>
    </source>
</evidence>
<dbReference type="InterPro" id="IPR012668">
    <property type="entry name" value="CHP02466"/>
</dbReference>
<organism evidence="2 3">
    <name type="scientific">Vineibacter terrae</name>
    <dbReference type="NCBI Taxonomy" id="2586908"/>
    <lineage>
        <taxon>Bacteria</taxon>
        <taxon>Pseudomonadati</taxon>
        <taxon>Pseudomonadota</taxon>
        <taxon>Alphaproteobacteria</taxon>
        <taxon>Hyphomicrobiales</taxon>
        <taxon>Vineibacter</taxon>
    </lineage>
</organism>
<dbReference type="NCBIfam" id="TIGR02466">
    <property type="entry name" value="TIGR02466 family protein"/>
    <property type="match status" value="1"/>
</dbReference>
<sequence>MAGEQPKISKVDVQEVFPTPLWIVDLDPATYRPLNEALRAEIERLLTPRPPIPKGANWQTAQDLHESPKFARLCEVVTMAARGAMRWWGLEEHPLVITGCWANINPPGAHHPRHTHPNNLLSGTYYIQAGPEAAEIVFSDPRPQAHVLMPRPSQFNTRNTNSLSVKVQDGRIVLFPSWLQHHVVSSQSDLERMSIAFNFMIPRYTETLSSPMWKGNVSTRKAE</sequence>
<reference evidence="2 3" key="1">
    <citation type="submission" date="2019-06" db="EMBL/GenBank/DDBJ databases">
        <title>New taxonomy in bacterial strain CC-CFT640, isolated from vineyard.</title>
        <authorList>
            <person name="Lin S.-Y."/>
            <person name="Tsai C.-F."/>
            <person name="Young C.-C."/>
        </authorList>
    </citation>
    <scope>NUCLEOTIDE SEQUENCE [LARGE SCALE GENOMIC DNA]</scope>
    <source>
        <strain evidence="2 3">CC-CFT640</strain>
    </source>
</reference>